<dbReference type="Proteomes" id="UP000239458">
    <property type="component" value="Unassembled WGS sequence"/>
</dbReference>
<dbReference type="InterPro" id="IPR007048">
    <property type="entry name" value="IraD/Gp25-like"/>
</dbReference>
<dbReference type="PANTHER" id="PTHR38595">
    <property type="entry name" value="CYTOPLASMIC PROTEIN-RELATED"/>
    <property type="match status" value="1"/>
</dbReference>
<dbReference type="Pfam" id="PF04965">
    <property type="entry name" value="GPW_gp25"/>
    <property type="match status" value="1"/>
</dbReference>
<dbReference type="InterPro" id="IPR053176">
    <property type="entry name" value="T6SS_TssE1-like"/>
</dbReference>
<dbReference type="InterPro" id="IPR017737">
    <property type="entry name" value="TssE1-like"/>
</dbReference>
<comment type="caution">
    <text evidence="2">The sequence shown here is derived from an EMBL/GenBank/DDBJ whole genome shotgun (WGS) entry which is preliminary data.</text>
</comment>
<dbReference type="AlphaFoldDB" id="A0A2S9DV10"/>
<proteinExistence type="predicted"/>
<dbReference type="NCBIfam" id="TIGR03357">
    <property type="entry name" value="VI_zyme"/>
    <property type="match status" value="1"/>
</dbReference>
<reference evidence="2 3" key="1">
    <citation type="submission" date="2017-09" db="EMBL/GenBank/DDBJ databases">
        <title>Genomic, metabolic, and phenotypic characteristics of bacterial isolates from the natural microbiome of the model nematode Caenorhabditis elegans.</title>
        <authorList>
            <person name="Zimmermann J."/>
            <person name="Obeng N."/>
            <person name="Yang W."/>
            <person name="Obeng O."/>
            <person name="Kissoyan K."/>
            <person name="Pees B."/>
            <person name="Dirksen P."/>
            <person name="Hoppner M."/>
            <person name="Franke A."/>
            <person name="Rosenstiel P."/>
            <person name="Leippe M."/>
            <person name="Dierking K."/>
            <person name="Kaleta C."/>
            <person name="Schulenburg H."/>
        </authorList>
    </citation>
    <scope>NUCLEOTIDE SEQUENCE [LARGE SCALE GENOMIC DNA]</scope>
    <source>
        <strain evidence="2 3">MYb184</strain>
    </source>
</reference>
<dbReference type="PANTHER" id="PTHR38595:SF2">
    <property type="entry name" value="TYPE VI SECRETION SYSTEM BASEPLATE SUBUNIT TSSE"/>
    <property type="match status" value="1"/>
</dbReference>
<dbReference type="SUPFAM" id="SSF160719">
    <property type="entry name" value="gpW/gp25-like"/>
    <property type="match status" value="1"/>
</dbReference>
<evidence type="ECO:0000259" key="1">
    <source>
        <dbReference type="Pfam" id="PF04965"/>
    </source>
</evidence>
<organism evidence="2 3">
    <name type="scientific">Pseudomonas cedrina</name>
    <dbReference type="NCBI Taxonomy" id="651740"/>
    <lineage>
        <taxon>Bacteria</taxon>
        <taxon>Pseudomonadati</taxon>
        <taxon>Pseudomonadota</taxon>
        <taxon>Gammaproteobacteria</taxon>
        <taxon>Pseudomonadales</taxon>
        <taxon>Pseudomonadaceae</taxon>
        <taxon>Pseudomonas</taxon>
    </lineage>
</organism>
<evidence type="ECO:0000313" key="2">
    <source>
        <dbReference type="EMBL" id="PRC06424.1"/>
    </source>
</evidence>
<dbReference type="EMBL" id="PCQE01000011">
    <property type="protein sequence ID" value="PRC06424.1"/>
    <property type="molecule type" value="Genomic_DNA"/>
</dbReference>
<sequence length="139" mass="15184">MSRGYGTPEHSSLFERLECGASPPEGGAASIAAHLGKMLSTRAGSVKTLPDYGLPDLNDMRLSLHESLSQSRLHIERFIQAYEPRLTNARVRLLPGARESLELAFAIEAERAIDGILQPVVFHARLTDAGRVEVFTDDA</sequence>
<dbReference type="Gene3D" id="3.10.450.40">
    <property type="match status" value="1"/>
</dbReference>
<dbReference type="RefSeq" id="WP_105227079.1">
    <property type="nucleotide sequence ID" value="NZ_PCQE01000011.1"/>
</dbReference>
<protein>
    <submittedName>
        <fullName evidence="2">Type VI secretion system baseplate subunit TssE</fullName>
    </submittedName>
</protein>
<gene>
    <name evidence="2" type="ORF">CQ006_09110</name>
</gene>
<feature type="domain" description="IraD/Gp25-like" evidence="1">
    <location>
        <begin position="27"/>
        <end position="110"/>
    </location>
</feature>
<name>A0A2S9DV10_PSECE</name>
<accession>A0A2S9DV10</accession>
<evidence type="ECO:0000313" key="3">
    <source>
        <dbReference type="Proteomes" id="UP000239458"/>
    </source>
</evidence>